<organism evidence="1 2">
    <name type="scientific">Roseovarius litoreus</name>
    <dbReference type="NCBI Taxonomy" id="1155722"/>
    <lineage>
        <taxon>Bacteria</taxon>
        <taxon>Pseudomonadati</taxon>
        <taxon>Pseudomonadota</taxon>
        <taxon>Alphaproteobacteria</taxon>
        <taxon>Rhodobacterales</taxon>
        <taxon>Roseobacteraceae</taxon>
        <taxon>Roseovarius</taxon>
    </lineage>
</organism>
<name>A0A1M7KY98_9RHOB</name>
<accession>A0A1M7KY98</accession>
<protein>
    <submittedName>
        <fullName evidence="1">Uncharacterized protein</fullName>
    </submittedName>
</protein>
<evidence type="ECO:0000313" key="1">
    <source>
        <dbReference type="EMBL" id="SHM70532.1"/>
    </source>
</evidence>
<proteinExistence type="predicted"/>
<sequence>MTNQDKERKPFEVKLTDDHLLLIRTLLILERGEDMSDQMLRLNIQRAIAHINFVRWKESTCSNSSAS</sequence>
<reference evidence="1 2" key="1">
    <citation type="submission" date="2016-11" db="EMBL/GenBank/DDBJ databases">
        <authorList>
            <person name="Varghese N."/>
            <person name="Submissions S."/>
        </authorList>
    </citation>
    <scope>NUCLEOTIDE SEQUENCE [LARGE SCALE GENOMIC DNA]</scope>
    <source>
        <strain evidence="1 2">DSM 28249</strain>
    </source>
</reference>
<dbReference type="AlphaFoldDB" id="A0A1M7KY98"/>
<keyword evidence="2" id="KW-1185">Reference proteome</keyword>
<dbReference type="EMBL" id="FRCB01000012">
    <property type="protein sequence ID" value="SHM70532.1"/>
    <property type="molecule type" value="Genomic_DNA"/>
</dbReference>
<dbReference type="Proteomes" id="UP000322545">
    <property type="component" value="Unassembled WGS sequence"/>
</dbReference>
<gene>
    <name evidence="1" type="ORF">SAMN05443432_11270</name>
</gene>
<evidence type="ECO:0000313" key="2">
    <source>
        <dbReference type="Proteomes" id="UP000322545"/>
    </source>
</evidence>